<dbReference type="GO" id="GO:0010181">
    <property type="term" value="F:FMN binding"/>
    <property type="evidence" value="ECO:0007669"/>
    <property type="project" value="TreeGrafter"/>
</dbReference>
<dbReference type="InterPro" id="IPR029039">
    <property type="entry name" value="Flavoprotein-like_sf"/>
</dbReference>
<dbReference type="GO" id="GO:0009055">
    <property type="term" value="F:electron transfer activity"/>
    <property type="evidence" value="ECO:0007669"/>
    <property type="project" value="TreeGrafter"/>
</dbReference>
<keyword evidence="1" id="KW-0560">Oxidoreductase</keyword>
<keyword evidence="4" id="KW-1185">Reference proteome</keyword>
<dbReference type="Gene3D" id="3.40.50.360">
    <property type="match status" value="1"/>
</dbReference>
<accession>A0AAF0CU34</accession>
<proteinExistence type="predicted"/>
<dbReference type="InterPro" id="IPR046980">
    <property type="entry name" value="KefG/KefF"/>
</dbReference>
<dbReference type="EMBL" id="CP110232">
    <property type="protein sequence ID" value="WEG72993.1"/>
    <property type="molecule type" value="Genomic_DNA"/>
</dbReference>
<protein>
    <submittedName>
        <fullName evidence="3">NAD(P)H-dependent oxidoreductase</fullName>
    </submittedName>
</protein>
<evidence type="ECO:0000259" key="2">
    <source>
        <dbReference type="Pfam" id="PF02525"/>
    </source>
</evidence>
<dbReference type="PANTHER" id="PTHR47307">
    <property type="entry name" value="GLUTATHIONE-REGULATED POTASSIUM-EFFLUX SYSTEM ANCILLARY PROTEIN KEFG"/>
    <property type="match status" value="1"/>
</dbReference>
<evidence type="ECO:0000313" key="4">
    <source>
        <dbReference type="Proteomes" id="UP001179647"/>
    </source>
</evidence>
<dbReference type="SUPFAM" id="SSF52218">
    <property type="entry name" value="Flavoproteins"/>
    <property type="match status" value="1"/>
</dbReference>
<dbReference type="Pfam" id="PF02525">
    <property type="entry name" value="Flavodoxin_2"/>
    <property type="match status" value="1"/>
</dbReference>
<organism evidence="3 4">
    <name type="scientific">Vagococcus intermedius</name>
    <dbReference type="NCBI Taxonomy" id="2991418"/>
    <lineage>
        <taxon>Bacteria</taxon>
        <taxon>Bacillati</taxon>
        <taxon>Bacillota</taxon>
        <taxon>Bacilli</taxon>
        <taxon>Lactobacillales</taxon>
        <taxon>Enterococcaceae</taxon>
        <taxon>Vagococcus</taxon>
    </lineage>
</organism>
<dbReference type="KEGG" id="vie:OL234_08440"/>
<dbReference type="AlphaFoldDB" id="A0AAF0CU34"/>
<reference evidence="3" key="1">
    <citation type="submission" date="2022-10" db="EMBL/GenBank/DDBJ databases">
        <title>Vagococcus sp. isolated from poultry meat.</title>
        <authorList>
            <person name="Johansson P."/>
            <person name="Bjorkroth J."/>
        </authorList>
    </citation>
    <scope>NUCLEOTIDE SEQUENCE</scope>
    <source>
        <strain evidence="3">STAA11</strain>
    </source>
</reference>
<sequence length="225" mass="26205">MKTLIIISHPNIAESTSQQFFLAGLDNREEVTIRHLERAYPEGKIDKVSECQLVREHDRLIFQFPLYWYSSPALLKEWQDQVLTEFTGSNLLKDKEFGIVTTVGVRQIDYLAGGKVGFTLDELMRPYQAVANHFEMRYLPIFSIHQFMYLSEKDKQRCLVDYLYYITGDSDTSLSKRTEWLLHELSKSQTHLKSGELVTRLESIIETVGEKADLLEDLKQTLDEF</sequence>
<dbReference type="PANTHER" id="PTHR47307:SF1">
    <property type="entry name" value="GLUTATHIONE-REGULATED POTASSIUM-EFFLUX SYSTEM ANCILLARY PROTEIN KEFG"/>
    <property type="match status" value="1"/>
</dbReference>
<dbReference type="InterPro" id="IPR003680">
    <property type="entry name" value="Flavodoxin_fold"/>
</dbReference>
<dbReference type="RefSeq" id="WP_275468795.1">
    <property type="nucleotide sequence ID" value="NZ_CP110232.1"/>
</dbReference>
<feature type="domain" description="Flavodoxin-like fold" evidence="2">
    <location>
        <begin position="1"/>
        <end position="155"/>
    </location>
</feature>
<gene>
    <name evidence="3" type="ORF">OL234_08440</name>
</gene>
<dbReference type="Proteomes" id="UP001179647">
    <property type="component" value="Chromosome"/>
</dbReference>
<dbReference type="GO" id="GO:0003955">
    <property type="term" value="F:NAD(P)H dehydrogenase (quinone) activity"/>
    <property type="evidence" value="ECO:0007669"/>
    <property type="project" value="TreeGrafter"/>
</dbReference>
<evidence type="ECO:0000256" key="1">
    <source>
        <dbReference type="ARBA" id="ARBA00023002"/>
    </source>
</evidence>
<evidence type="ECO:0000313" key="3">
    <source>
        <dbReference type="EMBL" id="WEG72993.1"/>
    </source>
</evidence>
<name>A0AAF0CU34_9ENTE</name>